<feature type="region of interest" description="Disordered" evidence="1">
    <location>
        <begin position="30"/>
        <end position="50"/>
    </location>
</feature>
<name>A0A2Z6MWB9_TRISU</name>
<dbReference type="Proteomes" id="UP000242715">
    <property type="component" value="Unassembled WGS sequence"/>
</dbReference>
<evidence type="ECO:0000313" key="4">
    <source>
        <dbReference type="Proteomes" id="UP000242715"/>
    </source>
</evidence>
<dbReference type="GO" id="GO:0004523">
    <property type="term" value="F:RNA-DNA hybrid ribonuclease activity"/>
    <property type="evidence" value="ECO:0007669"/>
    <property type="project" value="InterPro"/>
</dbReference>
<dbReference type="InterPro" id="IPR053151">
    <property type="entry name" value="RNase_H-like"/>
</dbReference>
<dbReference type="Pfam" id="PF13456">
    <property type="entry name" value="RVT_3"/>
    <property type="match status" value="1"/>
</dbReference>
<dbReference type="EMBL" id="DF973647">
    <property type="protein sequence ID" value="GAU36934.1"/>
    <property type="molecule type" value="Genomic_DNA"/>
</dbReference>
<dbReference type="AlphaFoldDB" id="A0A2Z6MWB9"/>
<dbReference type="CDD" id="cd06222">
    <property type="entry name" value="RNase_H_like"/>
    <property type="match status" value="1"/>
</dbReference>
<dbReference type="InterPro" id="IPR044730">
    <property type="entry name" value="RNase_H-like_dom_plant"/>
</dbReference>
<dbReference type="SUPFAM" id="SSF53098">
    <property type="entry name" value="Ribonuclease H-like"/>
    <property type="match status" value="1"/>
</dbReference>
<organism evidence="3 4">
    <name type="scientific">Trifolium subterraneum</name>
    <name type="common">Subterranean clover</name>
    <dbReference type="NCBI Taxonomy" id="3900"/>
    <lineage>
        <taxon>Eukaryota</taxon>
        <taxon>Viridiplantae</taxon>
        <taxon>Streptophyta</taxon>
        <taxon>Embryophyta</taxon>
        <taxon>Tracheophyta</taxon>
        <taxon>Spermatophyta</taxon>
        <taxon>Magnoliopsida</taxon>
        <taxon>eudicotyledons</taxon>
        <taxon>Gunneridae</taxon>
        <taxon>Pentapetalae</taxon>
        <taxon>rosids</taxon>
        <taxon>fabids</taxon>
        <taxon>Fabales</taxon>
        <taxon>Fabaceae</taxon>
        <taxon>Papilionoideae</taxon>
        <taxon>50 kb inversion clade</taxon>
        <taxon>NPAAA clade</taxon>
        <taxon>Hologalegina</taxon>
        <taxon>IRL clade</taxon>
        <taxon>Trifolieae</taxon>
        <taxon>Trifolium</taxon>
    </lineage>
</organism>
<protein>
    <recommendedName>
        <fullName evidence="2">RNase H type-1 domain-containing protein</fullName>
    </recommendedName>
</protein>
<dbReference type="InterPro" id="IPR036397">
    <property type="entry name" value="RNaseH_sf"/>
</dbReference>
<evidence type="ECO:0000259" key="2">
    <source>
        <dbReference type="Pfam" id="PF13456"/>
    </source>
</evidence>
<dbReference type="PANTHER" id="PTHR47723:SF23">
    <property type="entry name" value="REVERSE TRANSCRIPTASE-LIKE PROTEIN"/>
    <property type="match status" value="1"/>
</dbReference>
<dbReference type="InterPro" id="IPR012337">
    <property type="entry name" value="RNaseH-like_sf"/>
</dbReference>
<reference evidence="4" key="1">
    <citation type="journal article" date="2017" name="Front. Plant Sci.">
        <title>Climate Clever Clovers: New Paradigm to Reduce the Environmental Footprint of Ruminants by Breeding Low Methanogenic Forages Utilizing Haplotype Variation.</title>
        <authorList>
            <person name="Kaur P."/>
            <person name="Appels R."/>
            <person name="Bayer P.E."/>
            <person name="Keeble-Gagnere G."/>
            <person name="Wang J."/>
            <person name="Hirakawa H."/>
            <person name="Shirasawa K."/>
            <person name="Vercoe P."/>
            <person name="Stefanova K."/>
            <person name="Durmic Z."/>
            <person name="Nichols P."/>
            <person name="Revell C."/>
            <person name="Isobe S.N."/>
            <person name="Edwards D."/>
            <person name="Erskine W."/>
        </authorList>
    </citation>
    <scope>NUCLEOTIDE SEQUENCE [LARGE SCALE GENOMIC DNA]</scope>
    <source>
        <strain evidence="4">cv. Daliak</strain>
    </source>
</reference>
<evidence type="ECO:0000256" key="1">
    <source>
        <dbReference type="SAM" id="MobiDB-lite"/>
    </source>
</evidence>
<dbReference type="PANTHER" id="PTHR47723">
    <property type="entry name" value="OS05G0353850 PROTEIN"/>
    <property type="match status" value="1"/>
</dbReference>
<sequence>MMQGKNFSKSYHGLQYLIARLTKTSCNARRIVPSSQKVSDRNRPPPPRYYHPKPGQFVLNVDRSYKELEGIGGVGGVLRDHNGTVLMLLSRHLETLDPKETSSSMELKALMVGLEETEKFFRKNRWHLNRLEVRSDCSYVMDELRHNEEKDKGTILEPICKRINKYRKDISPLIVLSREVETELLIILQKCSITSPAVV</sequence>
<gene>
    <name evidence="3" type="ORF">TSUD_62030</name>
</gene>
<dbReference type="Gene3D" id="3.30.420.10">
    <property type="entry name" value="Ribonuclease H-like superfamily/Ribonuclease H"/>
    <property type="match status" value="1"/>
</dbReference>
<dbReference type="GO" id="GO:0003676">
    <property type="term" value="F:nucleic acid binding"/>
    <property type="evidence" value="ECO:0007669"/>
    <property type="project" value="InterPro"/>
</dbReference>
<proteinExistence type="predicted"/>
<evidence type="ECO:0000313" key="3">
    <source>
        <dbReference type="EMBL" id="GAU36934.1"/>
    </source>
</evidence>
<keyword evidence="4" id="KW-1185">Reference proteome</keyword>
<accession>A0A2Z6MWB9</accession>
<feature type="domain" description="RNase H type-1" evidence="2">
    <location>
        <begin position="60"/>
        <end position="154"/>
    </location>
</feature>
<dbReference type="InterPro" id="IPR002156">
    <property type="entry name" value="RNaseH_domain"/>
</dbReference>